<comment type="caution">
    <text evidence="10">The sequence shown here is derived from an EMBL/GenBank/DDBJ whole genome shotgun (WGS) entry which is preliminary data.</text>
</comment>
<dbReference type="SUPFAM" id="SSF144052">
    <property type="entry name" value="Thermophilic metalloprotease-like"/>
    <property type="match status" value="1"/>
</dbReference>
<name>A0A2G0CEL6_9BACT</name>
<keyword evidence="11" id="KW-1185">Reference proteome</keyword>
<dbReference type="GO" id="GO:0004177">
    <property type="term" value="F:aminopeptidase activity"/>
    <property type="evidence" value="ECO:0007669"/>
    <property type="project" value="UniProtKB-KW"/>
</dbReference>
<dbReference type="PANTHER" id="PTHR34448:SF1">
    <property type="entry name" value="BLL6088 PROTEIN"/>
    <property type="match status" value="1"/>
</dbReference>
<protein>
    <submittedName>
        <fullName evidence="10">Aminopeptidase</fullName>
    </submittedName>
</protein>
<evidence type="ECO:0000256" key="6">
    <source>
        <dbReference type="ARBA" id="ARBA00022670"/>
    </source>
</evidence>
<dbReference type="InterPro" id="IPR052170">
    <property type="entry name" value="M29_Exopeptidase"/>
</dbReference>
<dbReference type="Pfam" id="PF02073">
    <property type="entry name" value="Peptidase_M29"/>
    <property type="match status" value="1"/>
</dbReference>
<dbReference type="GO" id="GO:0006508">
    <property type="term" value="P:proteolysis"/>
    <property type="evidence" value="ECO:0007669"/>
    <property type="project" value="UniProtKB-KW"/>
</dbReference>
<evidence type="ECO:0000256" key="9">
    <source>
        <dbReference type="ARBA" id="ARBA00023049"/>
    </source>
</evidence>
<evidence type="ECO:0000256" key="2">
    <source>
        <dbReference type="ARBA" id="ARBA00001946"/>
    </source>
</evidence>
<keyword evidence="6" id="KW-0645">Protease</keyword>
<reference evidence="10 11" key="1">
    <citation type="submission" date="2017-10" db="EMBL/GenBank/DDBJ databases">
        <title>The draft genome sequence of Lewinella marina KCTC 32374.</title>
        <authorList>
            <person name="Wang K."/>
        </authorList>
    </citation>
    <scope>NUCLEOTIDE SEQUENCE [LARGE SCALE GENOMIC DNA]</scope>
    <source>
        <strain evidence="10 11">MKG-38</strain>
    </source>
</reference>
<dbReference type="InterPro" id="IPR035097">
    <property type="entry name" value="M29_N-terminal"/>
</dbReference>
<evidence type="ECO:0000313" key="11">
    <source>
        <dbReference type="Proteomes" id="UP000226437"/>
    </source>
</evidence>
<dbReference type="PANTHER" id="PTHR34448">
    <property type="entry name" value="AMINOPEPTIDASE"/>
    <property type="match status" value="1"/>
</dbReference>
<evidence type="ECO:0000256" key="7">
    <source>
        <dbReference type="ARBA" id="ARBA00022723"/>
    </source>
</evidence>
<sequence>MKTDPAILDKYAHLLVNYCVSLQPGERLFVNSTTLAEPLLDAIYREALKVGGHCEFTLATRGQAEALREYGSPEQAAYVPTLQERAMNEFEAYIYVSAPFNLREPEPAAELKAARRAAFKPMHDTYFARTADRRLKRTMCIFPTPALAAEAGMTEEEYADFVFRACKLDQPDPRAAWLAVRQRQQRVVDHLNSCTEFRYVNDRSDIRFTTKGRTWINSDGQTNMPSGEVYTSPEEDSVNGHIFFDYPAIRNGEEVRGVTLEVEHGEIQSWRAESGQRVLDETFEIPGTRRFGEAAIGTNYDIDRFSKQILFDEKIGGTVHMAVGQSYAQAGGKNESSVHWDMIANMRDGGRVYADGEVVYADGRFVDRLWQ</sequence>
<keyword evidence="8" id="KW-0378">Hydrolase</keyword>
<dbReference type="AlphaFoldDB" id="A0A2G0CEL6"/>
<comment type="cofactor">
    <cofactor evidence="2">
        <name>Mg(2+)</name>
        <dbReference type="ChEBI" id="CHEBI:18420"/>
    </cofactor>
</comment>
<evidence type="ECO:0000256" key="1">
    <source>
        <dbReference type="ARBA" id="ARBA00001941"/>
    </source>
</evidence>
<dbReference type="EMBL" id="PDLO01000004">
    <property type="protein sequence ID" value="PHK98402.1"/>
    <property type="molecule type" value="Genomic_DNA"/>
</dbReference>
<dbReference type="Gene3D" id="3.40.1830.10">
    <property type="entry name" value="Thermophilic metalloprotease (M29)"/>
    <property type="match status" value="1"/>
</dbReference>
<organism evidence="10 11">
    <name type="scientific">Neolewinella marina</name>
    <dbReference type="NCBI Taxonomy" id="438751"/>
    <lineage>
        <taxon>Bacteria</taxon>
        <taxon>Pseudomonadati</taxon>
        <taxon>Bacteroidota</taxon>
        <taxon>Saprospiria</taxon>
        <taxon>Saprospirales</taxon>
        <taxon>Lewinellaceae</taxon>
        <taxon>Neolewinella</taxon>
    </lineage>
</organism>
<comment type="cofactor">
    <cofactor evidence="1">
        <name>Co(2+)</name>
        <dbReference type="ChEBI" id="CHEBI:48828"/>
    </cofactor>
</comment>
<comment type="cofactor">
    <cofactor evidence="3">
        <name>Zn(2+)</name>
        <dbReference type="ChEBI" id="CHEBI:29105"/>
    </cofactor>
</comment>
<proteinExistence type="inferred from homology"/>
<keyword evidence="9" id="KW-0482">Metalloprotease</keyword>
<dbReference type="Proteomes" id="UP000226437">
    <property type="component" value="Unassembled WGS sequence"/>
</dbReference>
<dbReference type="InterPro" id="IPR000787">
    <property type="entry name" value="Peptidase_M29"/>
</dbReference>
<evidence type="ECO:0000256" key="3">
    <source>
        <dbReference type="ARBA" id="ARBA00001947"/>
    </source>
</evidence>
<comment type="similarity">
    <text evidence="4">Belongs to the peptidase M29 family.</text>
</comment>
<evidence type="ECO:0000313" key="10">
    <source>
        <dbReference type="EMBL" id="PHK98402.1"/>
    </source>
</evidence>
<evidence type="ECO:0000256" key="5">
    <source>
        <dbReference type="ARBA" id="ARBA00022438"/>
    </source>
</evidence>
<evidence type="ECO:0000256" key="4">
    <source>
        <dbReference type="ARBA" id="ARBA00008236"/>
    </source>
</evidence>
<dbReference type="GO" id="GO:0008237">
    <property type="term" value="F:metallopeptidase activity"/>
    <property type="evidence" value="ECO:0007669"/>
    <property type="project" value="UniProtKB-KW"/>
</dbReference>
<dbReference type="RefSeq" id="WP_099106789.1">
    <property type="nucleotide sequence ID" value="NZ_JAATJF010000004.1"/>
</dbReference>
<keyword evidence="7" id="KW-0479">Metal-binding</keyword>
<dbReference type="GO" id="GO:0046872">
    <property type="term" value="F:metal ion binding"/>
    <property type="evidence" value="ECO:0007669"/>
    <property type="project" value="UniProtKB-KW"/>
</dbReference>
<gene>
    <name evidence="10" type="ORF">CGL56_11960</name>
</gene>
<accession>A0A2G0CEL6</accession>
<dbReference type="OrthoDB" id="9803993at2"/>
<evidence type="ECO:0000256" key="8">
    <source>
        <dbReference type="ARBA" id="ARBA00022801"/>
    </source>
</evidence>
<keyword evidence="5 10" id="KW-0031">Aminopeptidase</keyword>